<dbReference type="GO" id="GO:0005634">
    <property type="term" value="C:nucleus"/>
    <property type="evidence" value="ECO:0007669"/>
    <property type="project" value="UniProtKB-SubCell"/>
</dbReference>
<name>A0AAD5BFP3_9ASCO</name>
<proteinExistence type="inferred from homology"/>
<dbReference type="GO" id="GO:0003713">
    <property type="term" value="F:transcription coactivator activity"/>
    <property type="evidence" value="ECO:0007669"/>
    <property type="project" value="InterPro"/>
</dbReference>
<dbReference type="Gene3D" id="2.30.31.10">
    <property type="entry name" value="Transcriptional Coactivator Pc4, Chain A"/>
    <property type="match status" value="1"/>
</dbReference>
<evidence type="ECO:0000256" key="7">
    <source>
        <dbReference type="SAM" id="MobiDB-lite"/>
    </source>
</evidence>
<dbReference type="Pfam" id="PF02229">
    <property type="entry name" value="PC4"/>
    <property type="match status" value="1"/>
</dbReference>
<feature type="compositionally biased region" description="Polar residues" evidence="7">
    <location>
        <begin position="1"/>
        <end position="20"/>
    </location>
</feature>
<evidence type="ECO:0000259" key="8">
    <source>
        <dbReference type="Pfam" id="PF02229"/>
    </source>
</evidence>
<dbReference type="InterPro" id="IPR045125">
    <property type="entry name" value="Sub1/Tcp4-like"/>
</dbReference>
<evidence type="ECO:0000256" key="5">
    <source>
        <dbReference type="ARBA" id="ARBA00023163"/>
    </source>
</evidence>
<gene>
    <name evidence="9" type="ORF">KGF57_002130</name>
</gene>
<feature type="region of interest" description="Disordered" evidence="7">
    <location>
        <begin position="86"/>
        <end position="194"/>
    </location>
</feature>
<evidence type="ECO:0000313" key="10">
    <source>
        <dbReference type="Proteomes" id="UP001204833"/>
    </source>
</evidence>
<feature type="region of interest" description="Disordered" evidence="7">
    <location>
        <begin position="1"/>
        <end position="22"/>
    </location>
</feature>
<evidence type="ECO:0000256" key="1">
    <source>
        <dbReference type="ARBA" id="ARBA00004123"/>
    </source>
</evidence>
<dbReference type="SUPFAM" id="SSF54447">
    <property type="entry name" value="ssDNA-binding transcriptional regulator domain"/>
    <property type="match status" value="1"/>
</dbReference>
<dbReference type="GO" id="GO:0060261">
    <property type="term" value="P:positive regulation of transcription initiation by RNA polymerase II"/>
    <property type="evidence" value="ECO:0007669"/>
    <property type="project" value="InterPro"/>
</dbReference>
<reference evidence="9 10" key="1">
    <citation type="journal article" date="2022" name="DNA Res.">
        <title>Genome analysis of five recently described species of the CUG-Ser clade uncovers Candida theae as a new hybrid lineage with pathogenic potential in the Candida parapsilosis species complex.</title>
        <authorList>
            <person name="Mixao V."/>
            <person name="Del Olmo V."/>
            <person name="Hegedusova E."/>
            <person name="Saus E."/>
            <person name="Pryszcz L."/>
            <person name="Cillingova A."/>
            <person name="Nosek J."/>
            <person name="Gabaldon T."/>
        </authorList>
    </citation>
    <scope>NUCLEOTIDE SEQUENCE [LARGE SCALE GENOMIC DNA]</scope>
    <source>
        <strain evidence="9 10">CBS 12239</strain>
    </source>
</reference>
<dbReference type="GeneID" id="76150189"/>
<dbReference type="EMBL" id="JAIHNG010000106">
    <property type="protein sequence ID" value="KAI5959354.1"/>
    <property type="molecule type" value="Genomic_DNA"/>
</dbReference>
<keyword evidence="6" id="KW-0539">Nucleus</keyword>
<evidence type="ECO:0000256" key="2">
    <source>
        <dbReference type="ARBA" id="ARBA00009001"/>
    </source>
</evidence>
<dbReference type="Proteomes" id="UP001204833">
    <property type="component" value="Unassembled WGS sequence"/>
</dbReference>
<dbReference type="AlphaFoldDB" id="A0AAD5BFP3"/>
<keyword evidence="5" id="KW-0804">Transcription</keyword>
<comment type="similarity">
    <text evidence="2">Belongs to the transcriptional coactivator PC4 family.</text>
</comment>
<accession>A0AAD5BFP3</accession>
<evidence type="ECO:0000256" key="6">
    <source>
        <dbReference type="ARBA" id="ARBA00023242"/>
    </source>
</evidence>
<comment type="subcellular location">
    <subcellularLocation>
        <location evidence="1">Nucleus</location>
    </subcellularLocation>
</comment>
<protein>
    <recommendedName>
        <fullName evidence="8">Transcriptional coactivator p15 (PC4) C-terminal domain-containing protein</fullName>
    </recommendedName>
</protein>
<dbReference type="RefSeq" id="XP_051609382.1">
    <property type="nucleotide sequence ID" value="XM_051751411.1"/>
</dbReference>
<dbReference type="InterPro" id="IPR003173">
    <property type="entry name" value="PC4_C"/>
</dbReference>
<sequence>MAYKRSYNSSKPAHQDNSAPETIIPLDTKKRVTVRKFNNVNLVDIREFYTDANGDAKPGKKGISLTEDTYYKLIDAHNKIEHALDALNGGGQRERELKKAKVEPAGETKKKEVKKEEKKNEEKKTVERKDVKSEPKEAKVAAGSTNEAENDAGDGAKRVEDVNDTDGDFVVADNEVDEEEEVGGYEEEVSDADE</sequence>
<organism evidence="9 10">
    <name type="scientific">Candida theae</name>
    <dbReference type="NCBI Taxonomy" id="1198502"/>
    <lineage>
        <taxon>Eukaryota</taxon>
        <taxon>Fungi</taxon>
        <taxon>Dikarya</taxon>
        <taxon>Ascomycota</taxon>
        <taxon>Saccharomycotina</taxon>
        <taxon>Pichiomycetes</taxon>
        <taxon>Debaryomycetaceae</taxon>
        <taxon>Candida/Lodderomyces clade</taxon>
        <taxon>Candida</taxon>
    </lineage>
</organism>
<evidence type="ECO:0000313" key="9">
    <source>
        <dbReference type="EMBL" id="KAI5959354.1"/>
    </source>
</evidence>
<keyword evidence="3" id="KW-0805">Transcription regulation</keyword>
<dbReference type="PANTHER" id="PTHR13215">
    <property type="entry name" value="RNA POLYMERASE II TRANSCRIPTIONAL COACTIVATOR"/>
    <property type="match status" value="1"/>
</dbReference>
<keyword evidence="10" id="KW-1185">Reference proteome</keyword>
<keyword evidence="4" id="KW-0238">DNA-binding</keyword>
<dbReference type="InterPro" id="IPR009044">
    <property type="entry name" value="ssDNA-bd_transcriptional_reg"/>
</dbReference>
<evidence type="ECO:0000256" key="4">
    <source>
        <dbReference type="ARBA" id="ARBA00023125"/>
    </source>
</evidence>
<dbReference type="GO" id="GO:0003677">
    <property type="term" value="F:DNA binding"/>
    <property type="evidence" value="ECO:0007669"/>
    <property type="project" value="UniProtKB-KW"/>
</dbReference>
<comment type="caution">
    <text evidence="9">The sequence shown here is derived from an EMBL/GenBank/DDBJ whole genome shotgun (WGS) entry which is preliminary data.</text>
</comment>
<evidence type="ECO:0000256" key="3">
    <source>
        <dbReference type="ARBA" id="ARBA00023015"/>
    </source>
</evidence>
<feature type="compositionally biased region" description="Basic and acidic residues" evidence="7">
    <location>
        <begin position="92"/>
        <end position="139"/>
    </location>
</feature>
<feature type="domain" description="Transcriptional coactivator p15 (PC4) C-terminal" evidence="8">
    <location>
        <begin position="25"/>
        <end position="76"/>
    </location>
</feature>
<feature type="compositionally biased region" description="Acidic residues" evidence="7">
    <location>
        <begin position="174"/>
        <end position="194"/>
    </location>
</feature>